<gene>
    <name evidence="1" type="ORF">NCTC10126_00513</name>
</gene>
<dbReference type="InterPro" id="IPR054961">
    <property type="entry name" value="MPN499"/>
</dbReference>
<evidence type="ECO:0000313" key="1">
    <source>
        <dbReference type="EMBL" id="VDR42017.1"/>
    </source>
</evidence>
<organism evidence="1 2">
    <name type="scientific">Mycoplasmopsis caviae</name>
    <dbReference type="NCBI Taxonomy" id="55603"/>
    <lineage>
        <taxon>Bacteria</taxon>
        <taxon>Bacillati</taxon>
        <taxon>Mycoplasmatota</taxon>
        <taxon>Mycoplasmoidales</taxon>
        <taxon>Metamycoplasmataceae</taxon>
        <taxon>Mycoplasmopsis</taxon>
    </lineage>
</organism>
<dbReference type="RefSeq" id="WP_126118253.1">
    <property type="nucleotide sequence ID" value="NZ_UZVY01000001.1"/>
</dbReference>
<dbReference type="EMBL" id="UZVY01000001">
    <property type="protein sequence ID" value="VDR42017.1"/>
    <property type="molecule type" value="Genomic_DNA"/>
</dbReference>
<dbReference type="NCBIfam" id="NF045754">
    <property type="entry name" value="MPN499"/>
    <property type="match status" value="1"/>
</dbReference>
<reference evidence="1 2" key="1">
    <citation type="submission" date="2018-12" db="EMBL/GenBank/DDBJ databases">
        <authorList>
            <consortium name="Pathogen Informatics"/>
        </authorList>
    </citation>
    <scope>NUCLEOTIDE SEQUENCE [LARGE SCALE GENOMIC DNA]</scope>
    <source>
        <strain evidence="1 2">NCTC10126</strain>
    </source>
</reference>
<dbReference type="OrthoDB" id="397371at2"/>
<accession>A0A3P8KWY5</accession>
<evidence type="ECO:0000313" key="2">
    <source>
        <dbReference type="Proteomes" id="UP000280036"/>
    </source>
</evidence>
<dbReference type="Proteomes" id="UP000280036">
    <property type="component" value="Unassembled WGS sequence"/>
</dbReference>
<sequence length="163" mass="19477">MNKIKTYKVNIIENKYWYCPSLFTFSRRLWASRPFSTLEELARNLEIKYNAAYYNFNGDLRFKVFNELQKMHKSGISINSTALKESGNSLKFDISENVEVILDDLSLKLIKKGKSFSCPMHFFDELYLEYFDEKKVTKDQKIRLTWRKYYFDIEVVGKAQIKE</sequence>
<dbReference type="AlphaFoldDB" id="A0A3P8KWY5"/>
<proteinExistence type="predicted"/>
<protein>
    <submittedName>
        <fullName evidence="1">Uncharacterized protein</fullName>
    </submittedName>
</protein>
<name>A0A3P8KWY5_9BACT</name>